<proteinExistence type="predicted"/>
<reference evidence="2 3" key="1">
    <citation type="submission" date="2020-08" db="EMBL/GenBank/DDBJ databases">
        <title>Bridging the membrane lipid divide: bacteria of the FCB group superphylum have the potential to synthesize archaeal ether lipids.</title>
        <authorList>
            <person name="Villanueva L."/>
            <person name="Von Meijenfeldt F.A.B."/>
            <person name="Westbye A.B."/>
            <person name="Yadav S."/>
            <person name="Hopmans E.C."/>
            <person name="Dutilh B.E."/>
            <person name="Sinninghe Damste J.S."/>
        </authorList>
    </citation>
    <scope>NUCLEOTIDE SEQUENCE [LARGE SCALE GENOMIC DNA]</scope>
    <source>
        <strain evidence="2">NIOZ-UU27</strain>
    </source>
</reference>
<sequence length="84" mass="9277">MKTCAKCSRKLNLVAVKVQKEVDAQKAEAKAKAAKKKAKQPPRFKCPHCETIFPCPTCQKDVKKKPRKKAKKSVAGKGGRNAKK</sequence>
<dbReference type="Proteomes" id="UP000650524">
    <property type="component" value="Unassembled WGS sequence"/>
</dbReference>
<dbReference type="AlphaFoldDB" id="A0A8J6MZ05"/>
<feature type="region of interest" description="Disordered" evidence="1">
    <location>
        <begin position="64"/>
        <end position="84"/>
    </location>
</feature>
<dbReference type="EMBL" id="JACNJD010000198">
    <property type="protein sequence ID" value="MBC8177220.1"/>
    <property type="molecule type" value="Genomic_DNA"/>
</dbReference>
<name>A0A8J6MZ05_9DELT</name>
<evidence type="ECO:0000256" key="1">
    <source>
        <dbReference type="SAM" id="MobiDB-lite"/>
    </source>
</evidence>
<evidence type="ECO:0000313" key="3">
    <source>
        <dbReference type="Proteomes" id="UP000650524"/>
    </source>
</evidence>
<comment type="caution">
    <text evidence="2">The sequence shown here is derived from an EMBL/GenBank/DDBJ whole genome shotgun (WGS) entry which is preliminary data.</text>
</comment>
<evidence type="ECO:0000313" key="2">
    <source>
        <dbReference type="EMBL" id="MBC8177220.1"/>
    </source>
</evidence>
<accession>A0A8J6MZ05</accession>
<protein>
    <submittedName>
        <fullName evidence="2">Uncharacterized protein</fullName>
    </submittedName>
</protein>
<organism evidence="2 3">
    <name type="scientific">Candidatus Desulfacyla euxinica</name>
    <dbReference type="NCBI Taxonomy" id="2841693"/>
    <lineage>
        <taxon>Bacteria</taxon>
        <taxon>Deltaproteobacteria</taxon>
        <taxon>Candidatus Desulfacyla</taxon>
    </lineage>
</organism>
<gene>
    <name evidence="2" type="ORF">H8E19_07420</name>
</gene>